<evidence type="ECO:0000256" key="2">
    <source>
        <dbReference type="ARBA" id="ARBA00022737"/>
    </source>
</evidence>
<dbReference type="SMART" id="SM00710">
    <property type="entry name" value="PbH1"/>
    <property type="match status" value="5"/>
</dbReference>
<dbReference type="SMART" id="SM00754">
    <property type="entry name" value="CHRD"/>
    <property type="match status" value="1"/>
</dbReference>
<evidence type="ECO:0000259" key="6">
    <source>
        <dbReference type="SMART" id="SM00754"/>
    </source>
</evidence>
<feature type="domain" description="Calx-beta" evidence="5">
    <location>
        <begin position="2499"/>
        <end position="2600"/>
    </location>
</feature>
<keyword evidence="2" id="KW-0677">Repeat</keyword>
<dbReference type="SUPFAM" id="SSF63446">
    <property type="entry name" value="Type I dockerin domain"/>
    <property type="match status" value="1"/>
</dbReference>
<dbReference type="InterPro" id="IPR003644">
    <property type="entry name" value="Calx_beta"/>
</dbReference>
<dbReference type="InterPro" id="IPR059226">
    <property type="entry name" value="Choice_anch_Q_dom"/>
</dbReference>
<dbReference type="NCBIfam" id="NF041518">
    <property type="entry name" value="choice_anch_Q"/>
    <property type="match status" value="1"/>
</dbReference>
<dbReference type="Pfam" id="PF03160">
    <property type="entry name" value="Calx-beta"/>
    <property type="match status" value="15"/>
</dbReference>
<feature type="domain" description="Calx-beta" evidence="5">
    <location>
        <begin position="1272"/>
        <end position="1381"/>
    </location>
</feature>
<feature type="domain" description="Calx-beta" evidence="5">
    <location>
        <begin position="1638"/>
        <end position="1747"/>
    </location>
</feature>
<dbReference type="InterPro" id="IPR026919">
    <property type="entry name" value="ADGRV1"/>
</dbReference>
<dbReference type="Gene3D" id="2.60.40.2030">
    <property type="match status" value="15"/>
</dbReference>
<feature type="domain" description="Calx-beta" evidence="5">
    <location>
        <begin position="1516"/>
        <end position="1625"/>
    </location>
</feature>
<dbReference type="Proteomes" id="UP000316598">
    <property type="component" value="Unassembled WGS sequence"/>
</dbReference>
<dbReference type="GO" id="GO:0004553">
    <property type="term" value="F:hydrolase activity, hydrolyzing O-glycosyl compounds"/>
    <property type="evidence" value="ECO:0007669"/>
    <property type="project" value="InterPro"/>
</dbReference>
<sequence>MFARQPVSMGKPHRNSTAVGTRNRLRSKFRSLLGERLEDRRVLASYVVDTAEDVVADDGMISLREALQASNTNAVVNADTIAGEAGPDIVDTITFASGLSQITLSSQLTISDAVAISLGDATDVTISGNFASRIFSIDIGTIFTIPNEVSIDGLTLIEGVADIGGAILVNRLQELTLNDVTIQTSEATGNESTEGGGALFNDGGIVTITNSTFEDNVASGTSGSGGAIFNAEIGTLSVTDSIIRNNVANRAGGRIEDNSGSGFGTTLDGVTLSGNMAGPAGFAAPGNGGGLHVTGTADVEVIGSTIDANFAASEGGGLWNDSGTMTISTDSVITNNIAAGMGADQGGGGVFNAGGIIDIFDTMVTNNVAAGAAAFSLSGDQENPAVITDAFGDALLIYDAEAQTLRVDIYVEGIELTDDTALPELSGAHIHIGDVGVNGAVEINFGTNGWVNDGAGIRLRLDDVAVPSANLDAILTGGAYVNIHSSDNGGGEIRGQIVFPSPMGSGGGIFNDQGEVTATNSVISSNVASRAGGGIENNDGVVALTNVSLDNNTAGPTGIASPGNGGGLHTSGPGSVTIIDSSVSGNISALEGGGLWNSATGTMTIERSTIAANTSIDGGGVFNLGDTGSTSITNSTIAANTATGLGGGIAIQDGTVNLTSVTIAANTAAIGGGIGVANGTVTSINSIIGTNTATTGPDISGSITSNGNNIVGDTTDATIVNSASSDLLDTDPVIGTLADNSGPTQTIELLAGSPAIDAGVLAGLDVDQRGQARPQGSEADIGAFEGTGTVSTDDAIFSIAATTADQDEGDTGVTAFTFTVTRSVNTVGASSVDFAVEGTGTSPADATDFENMELTTGTLDFADGETTMTITVNVVGDTATEADDTFNVVLSNPSVGSQVDTTATSALATIRNDDLASGPTLEIAAETSDQDEGDADATSFTFTVTRANSTTGTTTVDFAVVGSGTTPAAADDFTGGVLPTGTVTFADGETTQTITIDVAGDTTVELDETFTVTLSNPSTDAVVTIASADGSITNDDVPLGATLAIAATTADQDEGDATSTSFTFTVTRADSTTGTTTVDFAVTGSGTDPASEDDFVGAAFPTGTVTFADGETLQTITIDVAADVVEEMDETFTVTLSNPSTDAVITDATATGSIRNDDIAPSPTLTIAADSADQDEGDLSATSFSFIVTRSDYTTGTTTVDYAVTGTGTDPADAQDFFGGTLPTGTVTFADGEATQVILIDVAGDAVVEMDETFTIALSNPSAGATITTAIETGIIRNDDVAPSATLTIATDAADQDEGDAGDTSFTFTVTRADSTTGTTTVDYAISGSGTSPADADDFTGATLPSGTVTFADGETTQTITIDVAGDAIFEMDETFTVTLSNPSSDATITTATADAVILNDDAAPDATLAIAANNDSQLEGDAGATSFTFTVTRAVNVTGSTTVEYAVTSAGTNPVSDDDFAGGSLPIGTVTFADGETTQMITVNVAGDSTVETDEAFLITLLNPSTGSTIITPSASATILNDDVSEGSTIRIAAESADIDEGDSDSTSFTFTLTRGADTAEVTTVDYVVVGNGTSPATADDFLGGSFPSGTVTFAAGETTQTITIDVTGDTTIEPDEGFLVRLSNSSSNTTLITDAAFGTILNDDMVLVPSLAISADNASQDEGNSESTSFTFTVTRSVLTDGITTVDYTVSGDGSDPTDEADFAGNEFPSGTITFADGETTQSITIDIAGDTAIEMNERFAVTLSNPSGDAEIITASVSATILNDDDPPGATLSIASDADIQSEGNSGTTPFSFTVTRGSVTTGTTTVDYAVTGNGSDPASAEDFVGGVLPSGTVMFADGETTQTITINVAGDLELEVDESFVVTLSNASGDALITTDSAATIIGNDDINLAIATDNADQNEGNSGITDFTFTVTRSGSITGVTTVAYGVDLAGTDVVSSDDFADNAIPNGIVTFAAGESTKTITIGIVGDTTFEPDEEFVVRLNSPSDNASITTDTASAVVRNDDEAATVTLAIAADSDNQDEGNEGVTPFTFTVTRGLSTAGVTTVDYVVAGSGITPADADDFEGGVLPSGTITFAAGETTQTITVNVTGDTTIEPDETFTVTLTNPPSDTDLTTSEATSRIRNDDVDAGLTLAIAGDNADQDEGDVDSTAFTFIVTLSTPSTGTTTVDYAVTGSGSNPADSNDFADTILPSGTVTFADGETTQTITVNVTGDTSIEMDEVFTLTLSNPSSGTSISTATAEGTIRNDDVPPGATVAIAADDADNDEGDADTTAFTFVVTRGAQTTGTTSVDYTVSASGTNAASSDDFVDGVFATGTVTFADGETTQAISVEVLGDTVVENDETFTVTLSNPSGDTIIIAASADGIIRNDDVIVTPNPTLSVAASNAQQDEGDSGTTSFTFTVTRADATTGTTTVDYIVTGSGTSPANADDFLDAEFPSGTVTFADGETSQTITISVAGDTTIEADEGFTVTLSNPSSEATIVTDTATGLIVNDDEDVVALATLAITSLQADRAEGDAGQTDFTFTVTRSGNLNVAASAEVSVSGAGANPTDADDFGGTFPVTTVQFAAGETSQIVTITASGDNDVEADERFSVTLSNPSEGATITTAAAEGVIRDDDRPQRETRIMVPSLVARAHIIPGDSLPTAIIFQALTDTIVTVTPIDFATAGETIRILDGDVQPISEMINGIATATVNAGGLYAIVFEPQSTDRIYSVQSSNGYEALSHFPGTNILQPTDTTADGQTTARDALVIINSIARQSSGEGEQVASQASMFLDVNRDSNISALDALLVVNHLARQSTSVDSFSQFPVPEGEIASIGSVSQADPASVDALINSGDVGGVASFDNDDSLPSYPASTALAGDSTDVAINEMDFGADQEISDADVSLLSAVN</sequence>
<dbReference type="InterPro" id="IPR011050">
    <property type="entry name" value="Pectin_lyase_fold/virulence"/>
</dbReference>
<feature type="region of interest" description="Disordered" evidence="4">
    <location>
        <begin position="1"/>
        <end position="20"/>
    </location>
</feature>
<feature type="domain" description="Calx-beta" evidence="5">
    <location>
        <begin position="2002"/>
        <end position="2109"/>
    </location>
</feature>
<organism evidence="7 8">
    <name type="scientific">Rubripirellula amarantea</name>
    <dbReference type="NCBI Taxonomy" id="2527999"/>
    <lineage>
        <taxon>Bacteria</taxon>
        <taxon>Pseudomonadati</taxon>
        <taxon>Planctomycetota</taxon>
        <taxon>Planctomycetia</taxon>
        <taxon>Pirellulales</taxon>
        <taxon>Pirellulaceae</taxon>
        <taxon>Rubripirellula</taxon>
    </lineage>
</organism>
<dbReference type="GO" id="GO:0004930">
    <property type="term" value="F:G protein-coupled receptor activity"/>
    <property type="evidence" value="ECO:0007669"/>
    <property type="project" value="InterPro"/>
</dbReference>
<dbReference type="InterPro" id="IPR038081">
    <property type="entry name" value="CalX-like_sf"/>
</dbReference>
<comment type="caution">
    <text evidence="7">The sequence shown here is derived from an EMBL/GenBank/DDBJ whole genome shotgun (WGS) entry which is preliminary data.</text>
</comment>
<dbReference type="PANTHER" id="PTHR46682">
    <property type="entry name" value="ADHESION G-PROTEIN COUPLED RECEPTOR V1"/>
    <property type="match status" value="1"/>
</dbReference>
<dbReference type="InterPro" id="IPR006626">
    <property type="entry name" value="PbH1"/>
</dbReference>
<dbReference type="PANTHER" id="PTHR46682:SF1">
    <property type="entry name" value="ADHESION G-PROTEIN COUPLED RECEPTOR V1"/>
    <property type="match status" value="1"/>
</dbReference>
<feature type="domain" description="Calx-beta" evidence="5">
    <location>
        <begin position="2373"/>
        <end position="2477"/>
    </location>
</feature>
<dbReference type="SUPFAM" id="SSF51126">
    <property type="entry name" value="Pectin lyase-like"/>
    <property type="match status" value="2"/>
</dbReference>
<evidence type="ECO:0000259" key="5">
    <source>
        <dbReference type="SMART" id="SM00237"/>
    </source>
</evidence>
<feature type="domain" description="Calx-beta" evidence="5">
    <location>
        <begin position="906"/>
        <end position="1015"/>
    </location>
</feature>
<keyword evidence="3" id="KW-0106">Calcium</keyword>
<dbReference type="GO" id="GO:0016020">
    <property type="term" value="C:membrane"/>
    <property type="evidence" value="ECO:0007669"/>
    <property type="project" value="InterPro"/>
</dbReference>
<dbReference type="RefSeq" id="WP_146517061.1">
    <property type="nucleotide sequence ID" value="NZ_SJPI01000003.1"/>
</dbReference>
<gene>
    <name evidence="7" type="ORF">Pla22_47710</name>
</gene>
<feature type="domain" description="CHRD" evidence="6">
    <location>
        <begin position="373"/>
        <end position="499"/>
    </location>
</feature>
<reference evidence="7 8" key="1">
    <citation type="submission" date="2019-02" db="EMBL/GenBank/DDBJ databases">
        <title>Deep-cultivation of Planctomycetes and their phenomic and genomic characterization uncovers novel biology.</title>
        <authorList>
            <person name="Wiegand S."/>
            <person name="Jogler M."/>
            <person name="Boedeker C."/>
            <person name="Pinto D."/>
            <person name="Vollmers J."/>
            <person name="Rivas-Marin E."/>
            <person name="Kohn T."/>
            <person name="Peeters S.H."/>
            <person name="Heuer A."/>
            <person name="Rast P."/>
            <person name="Oberbeckmann S."/>
            <person name="Bunk B."/>
            <person name="Jeske O."/>
            <person name="Meyerdierks A."/>
            <person name="Storesund J.E."/>
            <person name="Kallscheuer N."/>
            <person name="Luecker S."/>
            <person name="Lage O.M."/>
            <person name="Pohl T."/>
            <person name="Merkel B.J."/>
            <person name="Hornburger P."/>
            <person name="Mueller R.-W."/>
            <person name="Bruemmer F."/>
            <person name="Labrenz M."/>
            <person name="Spormann A.M."/>
            <person name="Op Den Camp H."/>
            <person name="Overmann J."/>
            <person name="Amann R."/>
            <person name="Jetten M.S.M."/>
            <person name="Mascher T."/>
            <person name="Medema M.H."/>
            <person name="Devos D.P."/>
            <person name="Kaster A.-K."/>
            <person name="Ovreas L."/>
            <person name="Rohde M."/>
            <person name="Galperin M.Y."/>
            <person name="Jogler C."/>
        </authorList>
    </citation>
    <scope>NUCLEOTIDE SEQUENCE [LARGE SCALE GENOMIC DNA]</scope>
    <source>
        <strain evidence="7 8">Pla22</strain>
    </source>
</reference>
<evidence type="ECO:0000313" key="8">
    <source>
        <dbReference type="Proteomes" id="UP000316598"/>
    </source>
</evidence>
<evidence type="ECO:0000313" key="7">
    <source>
        <dbReference type="EMBL" id="TWT49574.1"/>
    </source>
</evidence>
<dbReference type="EMBL" id="SJPI01000003">
    <property type="protein sequence ID" value="TWT49574.1"/>
    <property type="molecule type" value="Genomic_DNA"/>
</dbReference>
<dbReference type="Gene3D" id="1.10.1330.10">
    <property type="entry name" value="Dockerin domain"/>
    <property type="match status" value="1"/>
</dbReference>
<dbReference type="GO" id="GO:0000272">
    <property type="term" value="P:polysaccharide catabolic process"/>
    <property type="evidence" value="ECO:0007669"/>
    <property type="project" value="InterPro"/>
</dbReference>
<name>A0A5C5WFP3_9BACT</name>
<feature type="domain" description="Calx-beta" evidence="5">
    <location>
        <begin position="1763"/>
        <end position="1869"/>
    </location>
</feature>
<dbReference type="SUPFAM" id="SSF141072">
    <property type="entry name" value="CalX-like"/>
    <property type="match status" value="15"/>
</dbReference>
<keyword evidence="8" id="KW-1185">Reference proteome</keyword>
<dbReference type="InterPro" id="IPR010895">
    <property type="entry name" value="CHRD"/>
</dbReference>
<dbReference type="Pfam" id="PF00404">
    <property type="entry name" value="Dockerin_1"/>
    <property type="match status" value="1"/>
</dbReference>
<protein>
    <submittedName>
        <fullName evidence="7">Calx-beta domain protein</fullName>
    </submittedName>
</protein>
<evidence type="ECO:0000256" key="4">
    <source>
        <dbReference type="SAM" id="MobiDB-lite"/>
    </source>
</evidence>
<feature type="domain" description="Calx-beta" evidence="5">
    <location>
        <begin position="1032"/>
        <end position="1137"/>
    </location>
</feature>
<dbReference type="OrthoDB" id="282736at2"/>
<dbReference type="InterPro" id="IPR036439">
    <property type="entry name" value="Dockerin_dom_sf"/>
</dbReference>
<dbReference type="InterPro" id="IPR002105">
    <property type="entry name" value="Dockerin_1_rpt"/>
</dbReference>
<feature type="domain" description="Calx-beta" evidence="5">
    <location>
        <begin position="786"/>
        <end position="891"/>
    </location>
</feature>
<dbReference type="SMART" id="SM00237">
    <property type="entry name" value="Calx_beta"/>
    <property type="match status" value="13"/>
</dbReference>
<dbReference type="Pfam" id="PF07452">
    <property type="entry name" value="CHRD"/>
    <property type="match status" value="1"/>
</dbReference>
<accession>A0A5C5WFP3</accession>
<evidence type="ECO:0000256" key="3">
    <source>
        <dbReference type="ARBA" id="ARBA00022837"/>
    </source>
</evidence>
<evidence type="ECO:0000256" key="1">
    <source>
        <dbReference type="ARBA" id="ARBA00022729"/>
    </source>
</evidence>
<feature type="domain" description="Calx-beta" evidence="5">
    <location>
        <begin position="1882"/>
        <end position="1987"/>
    </location>
</feature>
<feature type="domain" description="Calx-beta" evidence="5">
    <location>
        <begin position="2244"/>
        <end position="2353"/>
    </location>
</feature>
<feature type="domain" description="Calx-beta" evidence="5">
    <location>
        <begin position="1394"/>
        <end position="1503"/>
    </location>
</feature>
<keyword evidence="1" id="KW-0732">Signal</keyword>
<proteinExistence type="predicted"/>